<dbReference type="InterPro" id="IPR001867">
    <property type="entry name" value="OmpR/PhoB-type_DNA-bd"/>
</dbReference>
<dbReference type="GO" id="GO:0006355">
    <property type="term" value="P:regulation of DNA-templated transcription"/>
    <property type="evidence" value="ECO:0007669"/>
    <property type="project" value="InterPro"/>
</dbReference>
<evidence type="ECO:0000256" key="4">
    <source>
        <dbReference type="ARBA" id="ARBA00023125"/>
    </source>
</evidence>
<evidence type="ECO:0000256" key="7">
    <source>
        <dbReference type="PROSITE-ProRule" id="PRU01091"/>
    </source>
</evidence>
<feature type="domain" description="OmpR/PhoB-type" evidence="9">
    <location>
        <begin position="126"/>
        <end position="225"/>
    </location>
</feature>
<keyword evidence="4 7" id="KW-0238">DNA-binding</keyword>
<dbReference type="InterPro" id="IPR001789">
    <property type="entry name" value="Sig_transdc_resp-reg_receiver"/>
</dbReference>
<evidence type="ECO:0000256" key="6">
    <source>
        <dbReference type="PROSITE-ProRule" id="PRU00169"/>
    </source>
</evidence>
<keyword evidence="1 6" id="KW-0597">Phosphoprotein</keyword>
<feature type="domain" description="Response regulatory" evidence="8">
    <location>
        <begin position="4"/>
        <end position="117"/>
    </location>
</feature>
<accession>A0A0P6Z3B8</accession>
<dbReference type="PANTHER" id="PTHR48111">
    <property type="entry name" value="REGULATOR OF RPOS"/>
    <property type="match status" value="1"/>
</dbReference>
<keyword evidence="2" id="KW-0902">Two-component regulatory system</keyword>
<dbReference type="STRING" id="70996.SE18_00685"/>
<evidence type="ECO:0000313" key="10">
    <source>
        <dbReference type="EMBL" id="KPL91905.1"/>
    </source>
</evidence>
<dbReference type="OrthoDB" id="508982at2"/>
<evidence type="ECO:0008006" key="12">
    <source>
        <dbReference type="Google" id="ProtNLM"/>
    </source>
</evidence>
<dbReference type="Gene3D" id="3.40.50.2300">
    <property type="match status" value="1"/>
</dbReference>
<keyword evidence="3" id="KW-0805">Transcription regulation</keyword>
<dbReference type="InterPro" id="IPR039420">
    <property type="entry name" value="WalR-like"/>
</dbReference>
<gene>
    <name evidence="10" type="ORF">SE18_00685</name>
</gene>
<dbReference type="RefSeq" id="WP_054532493.1">
    <property type="nucleotide sequence ID" value="NZ_LGKP01000003.1"/>
</dbReference>
<dbReference type="FunFam" id="3.40.50.2300:FF:000001">
    <property type="entry name" value="DNA-binding response regulator PhoB"/>
    <property type="match status" value="1"/>
</dbReference>
<reference evidence="10 11" key="1">
    <citation type="submission" date="2015-07" db="EMBL/GenBank/DDBJ databases">
        <title>Whole genome sequence of Herpetosiphon geysericola DSM 7119.</title>
        <authorList>
            <person name="Hemp J."/>
            <person name="Ward L.M."/>
            <person name="Pace L.A."/>
            <person name="Fischer W.W."/>
        </authorList>
    </citation>
    <scope>NUCLEOTIDE SEQUENCE [LARGE SCALE GENOMIC DNA]</scope>
    <source>
        <strain evidence="10 11">DSM 7119</strain>
    </source>
</reference>
<dbReference type="EMBL" id="LGKP01000003">
    <property type="protein sequence ID" value="KPL91905.1"/>
    <property type="molecule type" value="Genomic_DNA"/>
</dbReference>
<dbReference type="SUPFAM" id="SSF52172">
    <property type="entry name" value="CheY-like"/>
    <property type="match status" value="1"/>
</dbReference>
<dbReference type="Gene3D" id="6.10.250.690">
    <property type="match status" value="1"/>
</dbReference>
<evidence type="ECO:0000256" key="2">
    <source>
        <dbReference type="ARBA" id="ARBA00023012"/>
    </source>
</evidence>
<dbReference type="SMART" id="SM00862">
    <property type="entry name" value="Trans_reg_C"/>
    <property type="match status" value="1"/>
</dbReference>
<dbReference type="AlphaFoldDB" id="A0A0P6Z3B8"/>
<evidence type="ECO:0000259" key="8">
    <source>
        <dbReference type="PROSITE" id="PS50110"/>
    </source>
</evidence>
<dbReference type="InterPro" id="IPR036388">
    <property type="entry name" value="WH-like_DNA-bd_sf"/>
</dbReference>
<feature type="modified residue" description="4-aspartylphosphate" evidence="6">
    <location>
        <position position="53"/>
    </location>
</feature>
<comment type="caution">
    <text evidence="10">The sequence shown here is derived from an EMBL/GenBank/DDBJ whole genome shotgun (WGS) entry which is preliminary data.</text>
</comment>
<evidence type="ECO:0000259" key="9">
    <source>
        <dbReference type="PROSITE" id="PS51755"/>
    </source>
</evidence>
<dbReference type="CDD" id="cd00383">
    <property type="entry name" value="trans_reg_C"/>
    <property type="match status" value="1"/>
</dbReference>
<name>A0A0P6Z3B8_9CHLR</name>
<dbReference type="PANTHER" id="PTHR48111:SF4">
    <property type="entry name" value="DNA-BINDING DUAL TRANSCRIPTIONAL REGULATOR OMPR"/>
    <property type="match status" value="1"/>
</dbReference>
<dbReference type="PROSITE" id="PS51755">
    <property type="entry name" value="OMPR_PHOB"/>
    <property type="match status" value="1"/>
</dbReference>
<keyword evidence="11" id="KW-1185">Reference proteome</keyword>
<dbReference type="Gene3D" id="1.10.10.10">
    <property type="entry name" value="Winged helix-like DNA-binding domain superfamily/Winged helix DNA-binding domain"/>
    <property type="match status" value="1"/>
</dbReference>
<evidence type="ECO:0000256" key="3">
    <source>
        <dbReference type="ARBA" id="ARBA00023015"/>
    </source>
</evidence>
<dbReference type="SMART" id="SM00448">
    <property type="entry name" value="REC"/>
    <property type="match status" value="1"/>
</dbReference>
<protein>
    <recommendedName>
        <fullName evidence="12">Transcriptional regulator</fullName>
    </recommendedName>
</protein>
<organism evidence="10 11">
    <name type="scientific">Herpetosiphon geysericola</name>
    <dbReference type="NCBI Taxonomy" id="70996"/>
    <lineage>
        <taxon>Bacteria</taxon>
        <taxon>Bacillati</taxon>
        <taxon>Chloroflexota</taxon>
        <taxon>Chloroflexia</taxon>
        <taxon>Herpetosiphonales</taxon>
        <taxon>Herpetosiphonaceae</taxon>
        <taxon>Herpetosiphon</taxon>
    </lineage>
</organism>
<dbReference type="GO" id="GO:0000976">
    <property type="term" value="F:transcription cis-regulatory region binding"/>
    <property type="evidence" value="ECO:0007669"/>
    <property type="project" value="TreeGrafter"/>
</dbReference>
<keyword evidence="5" id="KW-0804">Transcription</keyword>
<dbReference type="GO" id="GO:0000156">
    <property type="term" value="F:phosphorelay response regulator activity"/>
    <property type="evidence" value="ECO:0007669"/>
    <property type="project" value="TreeGrafter"/>
</dbReference>
<evidence type="ECO:0000256" key="1">
    <source>
        <dbReference type="ARBA" id="ARBA00022553"/>
    </source>
</evidence>
<evidence type="ECO:0000256" key="5">
    <source>
        <dbReference type="ARBA" id="ARBA00023163"/>
    </source>
</evidence>
<dbReference type="GO" id="GO:0032993">
    <property type="term" value="C:protein-DNA complex"/>
    <property type="evidence" value="ECO:0007669"/>
    <property type="project" value="TreeGrafter"/>
</dbReference>
<evidence type="ECO:0000313" key="11">
    <source>
        <dbReference type="Proteomes" id="UP000050277"/>
    </source>
</evidence>
<dbReference type="Pfam" id="PF00486">
    <property type="entry name" value="Trans_reg_C"/>
    <property type="match status" value="1"/>
</dbReference>
<dbReference type="Pfam" id="PF00072">
    <property type="entry name" value="Response_reg"/>
    <property type="match status" value="1"/>
</dbReference>
<dbReference type="InterPro" id="IPR011006">
    <property type="entry name" value="CheY-like_superfamily"/>
</dbReference>
<feature type="DNA-binding region" description="OmpR/PhoB-type" evidence="7">
    <location>
        <begin position="126"/>
        <end position="225"/>
    </location>
</feature>
<dbReference type="GO" id="GO:0005829">
    <property type="term" value="C:cytosol"/>
    <property type="evidence" value="ECO:0007669"/>
    <property type="project" value="TreeGrafter"/>
</dbReference>
<dbReference type="PROSITE" id="PS50110">
    <property type="entry name" value="RESPONSE_REGULATORY"/>
    <property type="match status" value="1"/>
</dbReference>
<dbReference type="Proteomes" id="UP000050277">
    <property type="component" value="Unassembled WGS sequence"/>
</dbReference>
<proteinExistence type="predicted"/>
<sequence>MVEIIVIIEDEERIAHWMQLYLEQAGFTTYFASDGLAGLALVQQYQPSLVVLDLMLPKLDGLAVFKAIRQTSNTPIIMVTARSSDEERIQGLELGADDYVGKPFNARELVARVRAVLRRSQPIAPSQTIKRGPIELDLAQHQCTVNQQPIELSKIQLALLATFMRHPNQILSREQLLEAVFAGDYAGFDRSLDAHIARLRQRIEHDRTKPQYIITVYGLGYKFVD</sequence>